<feature type="domain" description="Glycoside hydrolase family 2 immunoglobulin-like beta-sandwich" evidence="4">
    <location>
        <begin position="169"/>
        <end position="268"/>
    </location>
</feature>
<dbReference type="Proteomes" id="UP001203665">
    <property type="component" value="Unassembled WGS sequence"/>
</dbReference>
<evidence type="ECO:0000256" key="1">
    <source>
        <dbReference type="ARBA" id="ARBA00007401"/>
    </source>
</evidence>
<evidence type="ECO:0008006" key="9">
    <source>
        <dbReference type="Google" id="ProtNLM"/>
    </source>
</evidence>
<dbReference type="SUPFAM" id="SSF49303">
    <property type="entry name" value="beta-Galactosidase/glucuronidase domain"/>
    <property type="match status" value="1"/>
</dbReference>
<dbReference type="InterPro" id="IPR013783">
    <property type="entry name" value="Ig-like_fold"/>
</dbReference>
<keyword evidence="2" id="KW-0378">Hydrolase</keyword>
<dbReference type="InterPro" id="IPR006101">
    <property type="entry name" value="Glyco_hydro_2"/>
</dbReference>
<dbReference type="PANTHER" id="PTHR42732:SF1">
    <property type="entry name" value="BETA-MANNOSIDASE"/>
    <property type="match status" value="1"/>
</dbReference>
<dbReference type="InterPro" id="IPR051913">
    <property type="entry name" value="GH2_Domain-Containing"/>
</dbReference>
<feature type="domain" description="Beta-mannosidase-like galactose-binding" evidence="6">
    <location>
        <begin position="62"/>
        <end position="135"/>
    </location>
</feature>
<name>A0ABT0XQB6_9BACI</name>
<dbReference type="RefSeq" id="WP_251611239.1">
    <property type="nucleotide sequence ID" value="NZ_JAMQJY010000004.1"/>
</dbReference>
<dbReference type="EMBL" id="JAMQJY010000004">
    <property type="protein sequence ID" value="MCM2677444.1"/>
    <property type="molecule type" value="Genomic_DNA"/>
</dbReference>
<dbReference type="InterPro" id="IPR036156">
    <property type="entry name" value="Beta-gal/glucu_dom_sf"/>
</dbReference>
<evidence type="ECO:0000256" key="3">
    <source>
        <dbReference type="ARBA" id="ARBA00023295"/>
    </source>
</evidence>
<dbReference type="Gene3D" id="2.60.120.260">
    <property type="entry name" value="Galactose-binding domain-like"/>
    <property type="match status" value="1"/>
</dbReference>
<comment type="similarity">
    <text evidence="1">Belongs to the glycosyl hydrolase 2 family.</text>
</comment>
<keyword evidence="3" id="KW-0326">Glycosidase</keyword>
<dbReference type="SUPFAM" id="SSF49785">
    <property type="entry name" value="Galactose-binding domain-like"/>
    <property type="match status" value="1"/>
</dbReference>
<evidence type="ECO:0000313" key="8">
    <source>
        <dbReference type="Proteomes" id="UP001203665"/>
    </source>
</evidence>
<dbReference type="InterPro" id="IPR054593">
    <property type="entry name" value="Beta-mannosidase-like_N2"/>
</dbReference>
<comment type="caution">
    <text evidence="7">The sequence shown here is derived from an EMBL/GenBank/DDBJ whole genome shotgun (WGS) entry which is preliminary data.</text>
</comment>
<dbReference type="InterPro" id="IPR017853">
    <property type="entry name" value="GH"/>
</dbReference>
<proteinExistence type="inferred from homology"/>
<gene>
    <name evidence="7" type="ORF">NDM98_19685</name>
</gene>
<organism evidence="7 8">
    <name type="scientific">Alkalicoccobacillus plakortidis</name>
    <dbReference type="NCBI Taxonomy" id="444060"/>
    <lineage>
        <taxon>Bacteria</taxon>
        <taxon>Bacillati</taxon>
        <taxon>Bacillota</taxon>
        <taxon>Bacilli</taxon>
        <taxon>Bacillales</taxon>
        <taxon>Bacillaceae</taxon>
        <taxon>Alkalicoccobacillus</taxon>
    </lineage>
</organism>
<accession>A0ABT0XQB6</accession>
<dbReference type="Pfam" id="PF22666">
    <property type="entry name" value="Glyco_hydro_2_N2"/>
    <property type="match status" value="1"/>
</dbReference>
<dbReference type="PRINTS" id="PR00132">
    <property type="entry name" value="GLHYDRLASE2"/>
</dbReference>
<reference evidence="7" key="1">
    <citation type="submission" date="2022-06" db="EMBL/GenBank/DDBJ databases">
        <title>Alkalicoccobacillus porphyridii sp. nov., isolated from a marine red alga, Porphyridium purpureum and reclassification of Shouchella plakortidis and Shouchella gibsonii as Alkalicoccobacillus plakortidis comb. nov. and Alkalicoccobacillus gibsonii comb. nov.</title>
        <authorList>
            <person name="Kim K.H."/>
            <person name="Lee J.K."/>
            <person name="Han D.M."/>
            <person name="Baek J.H."/>
            <person name="Jeon C.O."/>
        </authorList>
    </citation>
    <scope>NUCLEOTIDE SEQUENCE</scope>
    <source>
        <strain evidence="7">DSM 19153</strain>
    </source>
</reference>
<dbReference type="PANTHER" id="PTHR42732">
    <property type="entry name" value="BETA-GALACTOSIDASE"/>
    <property type="match status" value="1"/>
</dbReference>
<dbReference type="InterPro" id="IPR006103">
    <property type="entry name" value="Glyco_hydro_2_cat"/>
</dbReference>
<protein>
    <recommendedName>
        <fullName evidence="9">Beta-galactosidase</fullName>
    </recommendedName>
</protein>
<evidence type="ECO:0000256" key="2">
    <source>
        <dbReference type="ARBA" id="ARBA00022801"/>
    </source>
</evidence>
<dbReference type="InterPro" id="IPR006102">
    <property type="entry name" value="Ig-like_GH2"/>
</dbReference>
<evidence type="ECO:0000259" key="4">
    <source>
        <dbReference type="Pfam" id="PF00703"/>
    </source>
</evidence>
<dbReference type="SUPFAM" id="SSF51445">
    <property type="entry name" value="(Trans)glycosidases"/>
    <property type="match status" value="1"/>
</dbReference>
<dbReference type="Pfam" id="PF00703">
    <property type="entry name" value="Glyco_hydro_2"/>
    <property type="match status" value="1"/>
</dbReference>
<dbReference type="Gene3D" id="2.60.40.10">
    <property type="entry name" value="Immunoglobulins"/>
    <property type="match status" value="1"/>
</dbReference>
<dbReference type="Pfam" id="PF02836">
    <property type="entry name" value="Glyco_hydro_2_C"/>
    <property type="match status" value="1"/>
</dbReference>
<sequence length="552" mass="63220">MDKWLLDREWGYLESAIGNSTLIQMSRDWKPVNLPHDISLEKERKKENPSGFEEGFTSGASLYYKKELIIEKEMKNKTFTLEFEGIMGICSIIINNNVVAKHVNGYTSFLVDASDHLLIGEKNVILVHVENTHKPSSRWYAGTGIYRHVWLHVGEQVHVKPWDCKAHVTSFEDHIAHLQVNTTVTNNLHSNEKASVIISVLSQEDEVIAEETKDIVLNSNNKLVVTTDFELSSFTYWELEQPYLYTIQARVIRNGVDDEIHSTTTGIREISFDAKDGFKLNGKSLKLKGGCIHHDHGPLGSASYDRAEERRVELLKASGFNAIRLAHNPHAPALLDACDKLGMLVINEAFDSWVAGRKSFDYHLFFEKYWEEDLESFVNRDFNHPSIIMWSTGNEVEERNGSSNGYEWSQRLADKVRELDSSRAVTASACSLMSEYANMTTIVDGNIILNMLGNNVDPENDIWGEATENYFAPVDAAGYNYKVKRYKYDATRFPDRVIYGSETYPHNLFENWEETEKNPNVIGDFVWTAIDYLGEAWTWTSKCWGFEYVSRW</sequence>
<evidence type="ECO:0000259" key="5">
    <source>
        <dbReference type="Pfam" id="PF02836"/>
    </source>
</evidence>
<evidence type="ECO:0000313" key="7">
    <source>
        <dbReference type="EMBL" id="MCM2677444.1"/>
    </source>
</evidence>
<dbReference type="InterPro" id="IPR008979">
    <property type="entry name" value="Galactose-bd-like_sf"/>
</dbReference>
<feature type="domain" description="Glycoside hydrolase family 2 catalytic" evidence="5">
    <location>
        <begin position="277"/>
        <end position="431"/>
    </location>
</feature>
<evidence type="ECO:0000259" key="6">
    <source>
        <dbReference type="Pfam" id="PF22666"/>
    </source>
</evidence>
<dbReference type="Gene3D" id="3.20.20.80">
    <property type="entry name" value="Glycosidases"/>
    <property type="match status" value="1"/>
</dbReference>
<keyword evidence="8" id="KW-1185">Reference proteome</keyword>